<feature type="transmembrane region" description="Helical" evidence="1">
    <location>
        <begin position="148"/>
        <end position="170"/>
    </location>
</feature>
<keyword evidence="3" id="KW-1185">Reference proteome</keyword>
<feature type="transmembrane region" description="Helical" evidence="1">
    <location>
        <begin position="122"/>
        <end position="142"/>
    </location>
</feature>
<evidence type="ECO:0000256" key="1">
    <source>
        <dbReference type="SAM" id="Phobius"/>
    </source>
</evidence>
<reference evidence="3" key="1">
    <citation type="journal article" date="2019" name="Int. J. Syst. Evol. Microbiol.">
        <title>The Global Catalogue of Microorganisms (GCM) 10K type strain sequencing project: providing services to taxonomists for standard genome sequencing and annotation.</title>
        <authorList>
            <consortium name="The Broad Institute Genomics Platform"/>
            <consortium name="The Broad Institute Genome Sequencing Center for Infectious Disease"/>
            <person name="Wu L."/>
            <person name="Ma J."/>
        </authorList>
    </citation>
    <scope>NUCLEOTIDE SEQUENCE [LARGE SCALE GENOMIC DNA]</scope>
    <source>
        <strain evidence="3">CCUG 59778</strain>
    </source>
</reference>
<organism evidence="2 3">
    <name type="scientific">Actinokineospora guangxiensis</name>
    <dbReference type="NCBI Taxonomy" id="1490288"/>
    <lineage>
        <taxon>Bacteria</taxon>
        <taxon>Bacillati</taxon>
        <taxon>Actinomycetota</taxon>
        <taxon>Actinomycetes</taxon>
        <taxon>Pseudonocardiales</taxon>
        <taxon>Pseudonocardiaceae</taxon>
        <taxon>Actinokineospora</taxon>
    </lineage>
</organism>
<evidence type="ECO:0008006" key="4">
    <source>
        <dbReference type="Google" id="ProtNLM"/>
    </source>
</evidence>
<name>A0ABW0EW05_9PSEU</name>
<feature type="transmembrane region" description="Helical" evidence="1">
    <location>
        <begin position="98"/>
        <end position="117"/>
    </location>
</feature>
<keyword evidence="1" id="KW-0472">Membrane</keyword>
<keyword evidence="1" id="KW-0812">Transmembrane</keyword>
<comment type="caution">
    <text evidence="2">The sequence shown here is derived from an EMBL/GenBank/DDBJ whole genome shotgun (WGS) entry which is preliminary data.</text>
</comment>
<evidence type="ECO:0000313" key="3">
    <source>
        <dbReference type="Proteomes" id="UP001596157"/>
    </source>
</evidence>
<gene>
    <name evidence="2" type="ORF">ACFPM7_29765</name>
</gene>
<dbReference type="Proteomes" id="UP001596157">
    <property type="component" value="Unassembled WGS sequence"/>
</dbReference>
<feature type="transmembrane region" description="Helical" evidence="1">
    <location>
        <begin position="69"/>
        <end position="92"/>
    </location>
</feature>
<sequence>MITSLIGAGFGTGWWFAGVSVVPGAAVPLRIVGVLVLAGFFAWTVWLRGLAGGLPAGERPPGAGPFGTVYGISVALMVVAIVGGAQVINRVIGKPEAGAAWVLFVVGVHFLPFVKLFGSKRFLVLAVLLTSVSVLAVVLGGVAGQQWAWLGVPGFGGAAVLWGTAAAALLTAPARIRAATSGW</sequence>
<keyword evidence="1" id="KW-1133">Transmembrane helix</keyword>
<evidence type="ECO:0000313" key="2">
    <source>
        <dbReference type="EMBL" id="MFC5291257.1"/>
    </source>
</evidence>
<dbReference type="RefSeq" id="WP_378251173.1">
    <property type="nucleotide sequence ID" value="NZ_JBHSKF010000024.1"/>
</dbReference>
<accession>A0ABW0EW05</accession>
<feature type="transmembrane region" description="Helical" evidence="1">
    <location>
        <begin position="34"/>
        <end position="57"/>
    </location>
</feature>
<protein>
    <recommendedName>
        <fullName evidence="4">TspO/MBR related protein</fullName>
    </recommendedName>
</protein>
<proteinExistence type="predicted"/>
<dbReference type="EMBL" id="JBHSKF010000024">
    <property type="protein sequence ID" value="MFC5291257.1"/>
    <property type="molecule type" value="Genomic_DNA"/>
</dbReference>